<dbReference type="Pfam" id="PF13091">
    <property type="entry name" value="PLDc_2"/>
    <property type="match status" value="2"/>
</dbReference>
<feature type="domain" description="PLD phosphodiesterase" evidence="1">
    <location>
        <begin position="268"/>
        <end position="295"/>
    </location>
</feature>
<dbReference type="AlphaFoldDB" id="A0A2H0K7A6"/>
<dbReference type="Gene3D" id="3.30.870.10">
    <property type="entry name" value="Endonuclease Chain A"/>
    <property type="match status" value="2"/>
</dbReference>
<dbReference type="GO" id="GO:0032049">
    <property type="term" value="P:cardiolipin biosynthetic process"/>
    <property type="evidence" value="ECO:0007669"/>
    <property type="project" value="UniProtKB-ARBA"/>
</dbReference>
<comment type="caution">
    <text evidence="2">The sequence shown here is derived from an EMBL/GenBank/DDBJ whole genome shotgun (WGS) entry which is preliminary data.</text>
</comment>
<dbReference type="SUPFAM" id="SSF56024">
    <property type="entry name" value="Phospholipase D/nuclease"/>
    <property type="match status" value="2"/>
</dbReference>
<dbReference type="GO" id="GO:0030572">
    <property type="term" value="F:phosphatidyltransferase activity"/>
    <property type="evidence" value="ECO:0007669"/>
    <property type="project" value="UniProtKB-ARBA"/>
</dbReference>
<dbReference type="InterPro" id="IPR025202">
    <property type="entry name" value="PLD-like_dom"/>
</dbReference>
<sequence>IGWQFYLKSDEAWLAMKKACLKAQHTIDMEQYILQNDEVGREFIEILKKKSVDGVKVRLLCDMSGSISFYNSFLPKELRESGVEVRFFNIIKLWRVYNFSSWFFRDHRKILVVDGSVGFIGGVGIRNDMKDWRDTHIRVEGNIVKEMELIFNEMWETSAQKGLVKRIRKAKDFVKGFYILTNSPHFRRRFIYHELLDFIRSARKYVYLTTPYFVPDRKFSRVLRIAAKKGVDVSILIPKGSNYFWVDRASEASFDSLLKSGVKIFRYTGELLHSKTAVIDDAWGTVGSFNLDSMSFVFNYEANIASTNEEFVQTLKNTFLNDLEKTEEISLAKWRERSSVVKTQEYLAKIIRGFM</sequence>
<evidence type="ECO:0000313" key="3">
    <source>
        <dbReference type="Proteomes" id="UP000229834"/>
    </source>
</evidence>
<dbReference type="Proteomes" id="UP000229834">
    <property type="component" value="Unassembled WGS sequence"/>
</dbReference>
<organism evidence="2 3">
    <name type="scientific">Candidatus Zambryskibacteria bacterium CG11_big_fil_rev_8_21_14_0_20_40_24</name>
    <dbReference type="NCBI Taxonomy" id="1975116"/>
    <lineage>
        <taxon>Bacteria</taxon>
        <taxon>Candidatus Zambryskiibacteriota</taxon>
    </lineage>
</organism>
<feature type="domain" description="PLD phosphodiesterase" evidence="1">
    <location>
        <begin position="102"/>
        <end position="129"/>
    </location>
</feature>
<dbReference type="SMART" id="SM00155">
    <property type="entry name" value="PLDc"/>
    <property type="match status" value="2"/>
</dbReference>
<reference evidence="2 3" key="1">
    <citation type="submission" date="2017-09" db="EMBL/GenBank/DDBJ databases">
        <title>Depth-based differentiation of microbial function through sediment-hosted aquifers and enrichment of novel symbionts in the deep terrestrial subsurface.</title>
        <authorList>
            <person name="Probst A.J."/>
            <person name="Ladd B."/>
            <person name="Jarett J.K."/>
            <person name="Geller-Mcgrath D.E."/>
            <person name="Sieber C.M."/>
            <person name="Emerson J.B."/>
            <person name="Anantharaman K."/>
            <person name="Thomas B.C."/>
            <person name="Malmstrom R."/>
            <person name="Stieglmeier M."/>
            <person name="Klingl A."/>
            <person name="Woyke T."/>
            <person name="Ryan C.M."/>
            <person name="Banfield J.F."/>
        </authorList>
    </citation>
    <scope>NUCLEOTIDE SEQUENCE [LARGE SCALE GENOMIC DNA]</scope>
    <source>
        <strain evidence="2">CG11_big_fil_rev_8_21_14_0_20_40_24</strain>
    </source>
</reference>
<name>A0A2H0K7A6_9BACT</name>
<protein>
    <recommendedName>
        <fullName evidence="1">PLD phosphodiesterase domain-containing protein</fullName>
    </recommendedName>
</protein>
<evidence type="ECO:0000313" key="2">
    <source>
        <dbReference type="EMBL" id="PIQ67125.1"/>
    </source>
</evidence>
<dbReference type="CDD" id="cd09159">
    <property type="entry name" value="PLDc_ybhO_like_2"/>
    <property type="match status" value="1"/>
</dbReference>
<evidence type="ECO:0000259" key="1">
    <source>
        <dbReference type="PROSITE" id="PS50035"/>
    </source>
</evidence>
<gene>
    <name evidence="2" type="ORF">COV95_00390</name>
</gene>
<feature type="non-terminal residue" evidence="2">
    <location>
        <position position="1"/>
    </location>
</feature>
<dbReference type="PANTHER" id="PTHR21248">
    <property type="entry name" value="CARDIOLIPIN SYNTHASE"/>
    <property type="match status" value="1"/>
</dbReference>
<dbReference type="InterPro" id="IPR001736">
    <property type="entry name" value="PLipase_D/transphosphatidylase"/>
</dbReference>
<dbReference type="PROSITE" id="PS50035">
    <property type="entry name" value="PLD"/>
    <property type="match status" value="2"/>
</dbReference>
<proteinExistence type="predicted"/>
<accession>A0A2H0K7A6</accession>
<dbReference type="CDD" id="cd09110">
    <property type="entry name" value="PLDc_CLS_1"/>
    <property type="match status" value="1"/>
</dbReference>
<dbReference type="PANTHER" id="PTHR21248:SF22">
    <property type="entry name" value="PHOSPHOLIPASE D"/>
    <property type="match status" value="1"/>
</dbReference>
<dbReference type="EMBL" id="PCVC01000012">
    <property type="protein sequence ID" value="PIQ67125.1"/>
    <property type="molecule type" value="Genomic_DNA"/>
</dbReference>